<dbReference type="Gene3D" id="1.10.287.130">
    <property type="match status" value="1"/>
</dbReference>
<accession>A0A2S7KAA4</accession>
<dbReference type="InterPro" id="IPR011006">
    <property type="entry name" value="CheY-like_superfamily"/>
</dbReference>
<dbReference type="SMART" id="SM00387">
    <property type="entry name" value="HATPase_c"/>
    <property type="match status" value="1"/>
</dbReference>
<dbReference type="InterPro" id="IPR001789">
    <property type="entry name" value="Sig_transdc_resp-reg_receiver"/>
</dbReference>
<evidence type="ECO:0000259" key="8">
    <source>
        <dbReference type="PROSITE" id="PS50110"/>
    </source>
</evidence>
<dbReference type="GO" id="GO:0000155">
    <property type="term" value="F:phosphorelay sensor kinase activity"/>
    <property type="evidence" value="ECO:0007669"/>
    <property type="project" value="InterPro"/>
</dbReference>
<keyword evidence="5" id="KW-0418">Kinase</keyword>
<dbReference type="Gene3D" id="3.40.50.2300">
    <property type="match status" value="1"/>
</dbReference>
<dbReference type="InterPro" id="IPR036097">
    <property type="entry name" value="HisK_dim/P_sf"/>
</dbReference>
<dbReference type="EC" id="2.7.13.3" evidence="2"/>
<dbReference type="Pfam" id="PF00512">
    <property type="entry name" value="HisKA"/>
    <property type="match status" value="1"/>
</dbReference>
<organism evidence="9 10">
    <name type="scientific">Hyphococcus luteus</name>
    <dbReference type="NCBI Taxonomy" id="2058213"/>
    <lineage>
        <taxon>Bacteria</taxon>
        <taxon>Pseudomonadati</taxon>
        <taxon>Pseudomonadota</taxon>
        <taxon>Alphaproteobacteria</taxon>
        <taxon>Parvularculales</taxon>
        <taxon>Parvularculaceae</taxon>
        <taxon>Hyphococcus</taxon>
    </lineage>
</organism>
<dbReference type="PRINTS" id="PR00344">
    <property type="entry name" value="BCTRLSENSOR"/>
</dbReference>
<sequence length="389" mass="42661">MPRGDSLRILVLDDDERDVEILKRHLRSIKRPFYTITHARNLFDARIAIAENEFDTALVDYRLPGGVSGMDVIREIGGRSAPFPIVLLTGVSNAELDQEAIYYGAYDYLEKAALTRELVDRTIRFAISSYKREKKLRELIAEAKEQAAINSRILSVVSHEMKSPIRSLTGYCDHLIAMGNDQAATDAIKKMKAASIHLEDFLNNLSEFVRLDKGAASLSASKFNLLTMLQETVAFFEPFAAHKGITLRLRAGAECDAVYVGDRLRIRQILINLIKNAVAYSNEGVISVTVAVADGRLKGCVSDQGVGMSKEKAASLTNPRFSKEKLGGDLEGGMGIGLPICIRLLRLMDGGVSIKSQPGKGTKVFFGLSLKEASRNERAPARAAGAHYS</sequence>
<keyword evidence="10" id="KW-1185">Reference proteome</keyword>
<dbReference type="InterPro" id="IPR003661">
    <property type="entry name" value="HisK_dim/P_dom"/>
</dbReference>
<keyword evidence="3 6" id="KW-0597">Phosphoprotein</keyword>
<comment type="catalytic activity">
    <reaction evidence="1">
        <text>ATP + protein L-histidine = ADP + protein N-phospho-L-histidine.</text>
        <dbReference type="EC" id="2.7.13.3"/>
    </reaction>
</comment>
<evidence type="ECO:0000256" key="1">
    <source>
        <dbReference type="ARBA" id="ARBA00000085"/>
    </source>
</evidence>
<protein>
    <recommendedName>
        <fullName evidence="2">histidine kinase</fullName>
        <ecNumber evidence="2">2.7.13.3</ecNumber>
    </recommendedName>
</protein>
<evidence type="ECO:0000256" key="4">
    <source>
        <dbReference type="ARBA" id="ARBA00022679"/>
    </source>
</evidence>
<dbReference type="Pfam" id="PF00072">
    <property type="entry name" value="Response_reg"/>
    <property type="match status" value="1"/>
</dbReference>
<keyword evidence="4" id="KW-0808">Transferase</keyword>
<dbReference type="PANTHER" id="PTHR43047">
    <property type="entry name" value="TWO-COMPONENT HISTIDINE PROTEIN KINASE"/>
    <property type="match status" value="1"/>
</dbReference>
<dbReference type="SMART" id="SM00448">
    <property type="entry name" value="REC"/>
    <property type="match status" value="1"/>
</dbReference>
<evidence type="ECO:0000313" key="9">
    <source>
        <dbReference type="EMBL" id="PQA89379.1"/>
    </source>
</evidence>
<dbReference type="SUPFAM" id="SSF55874">
    <property type="entry name" value="ATPase domain of HSP90 chaperone/DNA topoisomerase II/histidine kinase"/>
    <property type="match status" value="1"/>
</dbReference>
<evidence type="ECO:0000256" key="2">
    <source>
        <dbReference type="ARBA" id="ARBA00012438"/>
    </source>
</evidence>
<evidence type="ECO:0000313" key="10">
    <source>
        <dbReference type="Proteomes" id="UP000239504"/>
    </source>
</evidence>
<feature type="modified residue" description="4-aspartylphosphate" evidence="6">
    <location>
        <position position="60"/>
    </location>
</feature>
<evidence type="ECO:0000259" key="7">
    <source>
        <dbReference type="PROSITE" id="PS50109"/>
    </source>
</evidence>
<gene>
    <name evidence="9" type="ORF">CW354_00435</name>
</gene>
<dbReference type="CDD" id="cd00082">
    <property type="entry name" value="HisKA"/>
    <property type="match status" value="1"/>
</dbReference>
<dbReference type="PROSITE" id="PS50110">
    <property type="entry name" value="RESPONSE_REGULATORY"/>
    <property type="match status" value="1"/>
</dbReference>
<feature type="domain" description="Histidine kinase" evidence="7">
    <location>
        <begin position="156"/>
        <end position="372"/>
    </location>
</feature>
<proteinExistence type="predicted"/>
<dbReference type="OrthoDB" id="489241at2"/>
<comment type="caution">
    <text evidence="9">The sequence shown here is derived from an EMBL/GenBank/DDBJ whole genome shotgun (WGS) entry which is preliminary data.</text>
</comment>
<name>A0A2S7KAA4_9PROT</name>
<dbReference type="SMART" id="SM00388">
    <property type="entry name" value="HisKA"/>
    <property type="match status" value="1"/>
</dbReference>
<dbReference type="Proteomes" id="UP000239504">
    <property type="component" value="Unassembled WGS sequence"/>
</dbReference>
<evidence type="ECO:0000256" key="3">
    <source>
        <dbReference type="ARBA" id="ARBA00022553"/>
    </source>
</evidence>
<dbReference type="CDD" id="cd00156">
    <property type="entry name" value="REC"/>
    <property type="match status" value="1"/>
</dbReference>
<dbReference type="Gene3D" id="3.30.565.10">
    <property type="entry name" value="Histidine kinase-like ATPase, C-terminal domain"/>
    <property type="match status" value="1"/>
</dbReference>
<dbReference type="EMBL" id="PJCH01000001">
    <property type="protein sequence ID" value="PQA89379.1"/>
    <property type="molecule type" value="Genomic_DNA"/>
</dbReference>
<dbReference type="InterPro" id="IPR036890">
    <property type="entry name" value="HATPase_C_sf"/>
</dbReference>
<dbReference type="InterPro" id="IPR005467">
    <property type="entry name" value="His_kinase_dom"/>
</dbReference>
<dbReference type="RefSeq" id="WP_104828081.1">
    <property type="nucleotide sequence ID" value="NZ_PJCH01000001.1"/>
</dbReference>
<dbReference type="InterPro" id="IPR004358">
    <property type="entry name" value="Sig_transdc_His_kin-like_C"/>
</dbReference>
<reference evidence="9 10" key="1">
    <citation type="submission" date="2017-12" db="EMBL/GenBank/DDBJ databases">
        <authorList>
            <person name="Hurst M.R.H."/>
        </authorList>
    </citation>
    <scope>NUCLEOTIDE SEQUENCE [LARGE SCALE GENOMIC DNA]</scope>
    <source>
        <strain evidence="9 10">SY-3-19</strain>
    </source>
</reference>
<evidence type="ECO:0000256" key="6">
    <source>
        <dbReference type="PROSITE-ProRule" id="PRU00169"/>
    </source>
</evidence>
<dbReference type="PROSITE" id="PS50109">
    <property type="entry name" value="HIS_KIN"/>
    <property type="match status" value="1"/>
</dbReference>
<dbReference type="SUPFAM" id="SSF52172">
    <property type="entry name" value="CheY-like"/>
    <property type="match status" value="1"/>
</dbReference>
<dbReference type="Pfam" id="PF02518">
    <property type="entry name" value="HATPase_c"/>
    <property type="match status" value="1"/>
</dbReference>
<evidence type="ECO:0000256" key="5">
    <source>
        <dbReference type="ARBA" id="ARBA00022777"/>
    </source>
</evidence>
<feature type="domain" description="Response regulatory" evidence="8">
    <location>
        <begin position="8"/>
        <end position="126"/>
    </location>
</feature>
<dbReference type="InterPro" id="IPR003594">
    <property type="entry name" value="HATPase_dom"/>
</dbReference>
<dbReference type="SUPFAM" id="SSF47384">
    <property type="entry name" value="Homodimeric domain of signal transducing histidine kinase"/>
    <property type="match status" value="1"/>
</dbReference>
<dbReference type="AlphaFoldDB" id="A0A2S7KAA4"/>